<dbReference type="AlphaFoldDB" id="A0A834EA74"/>
<accession>A0A834EA74</accession>
<dbReference type="Proteomes" id="UP000664940">
    <property type="component" value="Unassembled WGS sequence"/>
</dbReference>
<protein>
    <submittedName>
        <fullName evidence="1">Uncharacterized protein</fullName>
    </submittedName>
</protein>
<evidence type="ECO:0000313" key="2">
    <source>
        <dbReference type="Proteomes" id="UP000664940"/>
    </source>
</evidence>
<organism evidence="1 2">
    <name type="scientific">Phyllostomus discolor</name>
    <name type="common">pale spear-nosed bat</name>
    <dbReference type="NCBI Taxonomy" id="89673"/>
    <lineage>
        <taxon>Eukaryota</taxon>
        <taxon>Metazoa</taxon>
        <taxon>Chordata</taxon>
        <taxon>Craniata</taxon>
        <taxon>Vertebrata</taxon>
        <taxon>Euteleostomi</taxon>
        <taxon>Mammalia</taxon>
        <taxon>Eutheria</taxon>
        <taxon>Laurasiatheria</taxon>
        <taxon>Chiroptera</taxon>
        <taxon>Yangochiroptera</taxon>
        <taxon>Phyllostomidae</taxon>
        <taxon>Phyllostominae</taxon>
        <taxon>Phyllostomus</taxon>
    </lineage>
</organism>
<reference evidence="1 2" key="1">
    <citation type="journal article" date="2020" name="Nature">
        <title>Six reference-quality genomes reveal evolution of bat adaptations.</title>
        <authorList>
            <person name="Jebb D."/>
            <person name="Huang Z."/>
            <person name="Pippel M."/>
            <person name="Hughes G.M."/>
            <person name="Lavrichenko K."/>
            <person name="Devanna P."/>
            <person name="Winkler S."/>
            <person name="Jermiin L.S."/>
            <person name="Skirmuntt E.C."/>
            <person name="Katzourakis A."/>
            <person name="Burkitt-Gray L."/>
            <person name="Ray D.A."/>
            <person name="Sullivan K.A.M."/>
            <person name="Roscito J.G."/>
            <person name="Kirilenko B.M."/>
            <person name="Davalos L.M."/>
            <person name="Corthals A.P."/>
            <person name="Power M.L."/>
            <person name="Jones G."/>
            <person name="Ransome R.D."/>
            <person name="Dechmann D.K.N."/>
            <person name="Locatelli A.G."/>
            <person name="Puechmaille S.J."/>
            <person name="Fedrigo O."/>
            <person name="Jarvis E.D."/>
            <person name="Hiller M."/>
            <person name="Vernes S.C."/>
            <person name="Myers E.W."/>
            <person name="Teeling E.C."/>
        </authorList>
    </citation>
    <scope>NUCLEOTIDE SEQUENCE [LARGE SCALE GENOMIC DNA]</scope>
    <source>
        <strain evidence="1">Bat1K_MPI-CBG_1</strain>
    </source>
</reference>
<evidence type="ECO:0000313" key="1">
    <source>
        <dbReference type="EMBL" id="KAF6109586.1"/>
    </source>
</evidence>
<dbReference type="EMBL" id="JABVXQ010000005">
    <property type="protein sequence ID" value="KAF6109586.1"/>
    <property type="molecule type" value="Genomic_DNA"/>
</dbReference>
<sequence>MVEELFSTLSQSKIKTVRFSDFYVLDLTWRGFWARAVETFNKTGILLPGNWMCGYSYERGLSWGCSGGCVLFHGSHPVGTHPLILSDPTKNTVVAAPLSQKCQDAFLSWSQSPHPPRGRR</sequence>
<proteinExistence type="predicted"/>
<name>A0A834EA74_9CHIR</name>
<comment type="caution">
    <text evidence="1">The sequence shown here is derived from an EMBL/GenBank/DDBJ whole genome shotgun (WGS) entry which is preliminary data.</text>
</comment>
<gene>
    <name evidence="1" type="ORF">HJG60_010846</name>
</gene>